<dbReference type="InterPro" id="IPR032675">
    <property type="entry name" value="LRR_dom_sf"/>
</dbReference>
<evidence type="ECO:0000256" key="1">
    <source>
        <dbReference type="ARBA" id="ARBA00022737"/>
    </source>
</evidence>
<evidence type="ECO:0000313" key="3">
    <source>
        <dbReference type="EMBL" id="OEG11971.1"/>
    </source>
</evidence>
<gene>
    <name evidence="3" type="ORF">BCR21_06970</name>
</gene>
<dbReference type="Gene3D" id="3.80.10.10">
    <property type="entry name" value="Ribonuclease Inhibitor"/>
    <property type="match status" value="1"/>
</dbReference>
<dbReference type="InterPro" id="IPR009459">
    <property type="entry name" value="MucBP_dom"/>
</dbReference>
<dbReference type="InterPro" id="IPR005046">
    <property type="entry name" value="DUF285"/>
</dbReference>
<comment type="caution">
    <text evidence="3">The sequence shown here is derived from an EMBL/GenBank/DDBJ whole genome shotgun (WGS) entry which is preliminary data.</text>
</comment>
<dbReference type="STRING" id="903984.BCR21_06970"/>
<accession>A0A1E5GH78</accession>
<dbReference type="EMBL" id="MIJZ01000012">
    <property type="protein sequence ID" value="OEG11971.1"/>
    <property type="molecule type" value="Genomic_DNA"/>
</dbReference>
<dbReference type="Pfam" id="PF03382">
    <property type="entry name" value="DUF285"/>
    <property type="match status" value="1"/>
</dbReference>
<keyword evidence="1" id="KW-0677">Repeat</keyword>
<proteinExistence type="predicted"/>
<sequence>MDEPSAAVNEEKEQAPSNRATIVQEGKWGTSPMTLDSDGVLVVKSGTLTNNSGLNSTKYVDPNYLIEKSDVKKIIFEGNVLFPKDCVNLLRGQSDDALHLKTMNNLTSVDFTGANMSNVETINLMFFQSPVSEIIGFKNLNFPKLVSSSYLFNQASNLKSVELDWATPNLLETKGMFNSESIEKITLGQWDTSKVTNMETMFSNTAVTELDLSSFDMSSISDIGCNNMFSRDENLKKLTLGPKVNFKYNKTTNNPNLPAIPVTDTYTGKWVNVEKPTKVFNSSEDFMKNYNGATDAGTYVWGEKVGAVTVNYVDEAGKTLASADTLTGNLMGEAYTTNPKEIANYQVKETPANANGTFSKATQTVTYVYEVKEAAPVTVNYVDTEGNELASERLTGKIGTTYTTEPKEFDGYTLKETPENANGTFTTDAQTVTYVYEGEKAAPITVTYLNQLGTEIAPAATVDGKVGQSVDIGAKQIEGYDLVGDATQTAKLSTKPQTVTFTYAGQEAEDLTVEYVDAKTGEQIAAPTTITGGKTGDAYTAEIKEIPGYTVANESAATGFRPYAATTIQITYNENEAKPFELNYVGVQQQTVVGFLPEGVTTDEVTLSVKKANGTKWEATGYSAKPTASGFFQIESRFVKGSKEFLLENQDQVMVSFVDKNNERYQGIQVVEPYAAPAVNEFKEGDTWVTGTVQNGANVLRLSVNSVANRTVTTADGLGKNPTIEGDQGIDARTGAFSIYGKTWRNKADGPNSEYTENNETKAGDILSLDYGVQIYGAVNNPSTTLEVK</sequence>
<dbReference type="NCBIfam" id="TIGR02167">
    <property type="entry name" value="Liste_lipo_26"/>
    <property type="match status" value="1"/>
</dbReference>
<dbReference type="Pfam" id="PF06458">
    <property type="entry name" value="MucBP"/>
    <property type="match status" value="4"/>
</dbReference>
<dbReference type="Proteomes" id="UP000094068">
    <property type="component" value="Unassembled WGS sequence"/>
</dbReference>
<dbReference type="Gene3D" id="3.10.20.320">
    <property type="entry name" value="Putative peptidoglycan bound protein (lpxtg motif)"/>
    <property type="match status" value="4"/>
</dbReference>
<organism evidence="3 4">
    <name type="scientific">Enterococcus ureasiticus</name>
    <dbReference type="NCBI Taxonomy" id="903984"/>
    <lineage>
        <taxon>Bacteria</taxon>
        <taxon>Bacillati</taxon>
        <taxon>Bacillota</taxon>
        <taxon>Bacilli</taxon>
        <taxon>Lactobacillales</taxon>
        <taxon>Enterococcaceae</taxon>
        <taxon>Enterococcus</taxon>
    </lineage>
</organism>
<dbReference type="InterPro" id="IPR011889">
    <property type="entry name" value="Liste_lipo_26"/>
</dbReference>
<name>A0A1E5GH78_9ENTE</name>
<feature type="domain" description="MucBP" evidence="2">
    <location>
        <begin position="308"/>
        <end position="370"/>
    </location>
</feature>
<protein>
    <recommendedName>
        <fullName evidence="2">MucBP domain-containing protein</fullName>
    </recommendedName>
</protein>
<reference evidence="4" key="1">
    <citation type="submission" date="2016-09" db="EMBL/GenBank/DDBJ databases">
        <authorList>
            <person name="Gulvik C.A."/>
        </authorList>
    </citation>
    <scope>NUCLEOTIDE SEQUENCE [LARGE SCALE GENOMIC DNA]</scope>
    <source>
        <strain evidence="4">DSM 23328</strain>
    </source>
</reference>
<evidence type="ECO:0000313" key="4">
    <source>
        <dbReference type="Proteomes" id="UP000094068"/>
    </source>
</evidence>
<feature type="domain" description="MucBP" evidence="2">
    <location>
        <begin position="376"/>
        <end position="437"/>
    </location>
</feature>
<dbReference type="AlphaFoldDB" id="A0A1E5GH78"/>
<keyword evidence="4" id="KW-1185">Reference proteome</keyword>
<feature type="domain" description="MucBP" evidence="2">
    <location>
        <begin position="443"/>
        <end position="503"/>
    </location>
</feature>
<evidence type="ECO:0000259" key="2">
    <source>
        <dbReference type="Pfam" id="PF06458"/>
    </source>
</evidence>
<feature type="domain" description="MucBP" evidence="2">
    <location>
        <begin position="511"/>
        <end position="572"/>
    </location>
</feature>